<evidence type="ECO:0000256" key="4">
    <source>
        <dbReference type="ARBA" id="ARBA00022741"/>
    </source>
</evidence>
<comment type="similarity">
    <text evidence="2">Belongs to the small GTPase superfamily. Rho family.</text>
</comment>
<dbReference type="PRINTS" id="PR00449">
    <property type="entry name" value="RASTRNSFRMNG"/>
</dbReference>
<dbReference type="InterPro" id="IPR003578">
    <property type="entry name" value="Small_GTPase_Rho"/>
</dbReference>
<dbReference type="FunFam" id="3.40.50.300:FF:000407">
    <property type="entry name" value="Rho-related GTP-binding protein RhoE"/>
    <property type="match status" value="1"/>
</dbReference>
<evidence type="ECO:0000256" key="1">
    <source>
        <dbReference type="ARBA" id="ARBA00004308"/>
    </source>
</evidence>
<dbReference type="Pfam" id="PF00071">
    <property type="entry name" value="Ras"/>
    <property type="match status" value="1"/>
</dbReference>
<dbReference type="GO" id="GO:0003924">
    <property type="term" value="F:GTPase activity"/>
    <property type="evidence" value="ECO:0007669"/>
    <property type="project" value="InterPro"/>
</dbReference>
<dbReference type="Gene3D" id="3.40.50.300">
    <property type="entry name" value="P-loop containing nucleotide triphosphate hydrolases"/>
    <property type="match status" value="1"/>
</dbReference>
<evidence type="ECO:0000256" key="8">
    <source>
        <dbReference type="ARBA" id="ARBA00023289"/>
    </source>
</evidence>
<keyword evidence="3" id="KW-0488">Methylation</keyword>
<dbReference type="Proteomes" id="UP000694558">
    <property type="component" value="Chromosome 14"/>
</dbReference>
<dbReference type="NCBIfam" id="TIGR00231">
    <property type="entry name" value="small_GTP"/>
    <property type="match status" value="1"/>
</dbReference>
<keyword evidence="5" id="KW-0342">GTP-binding</keyword>
<evidence type="ECO:0000256" key="9">
    <source>
        <dbReference type="SAM" id="MobiDB-lite"/>
    </source>
</evidence>
<dbReference type="PROSITE" id="PS51421">
    <property type="entry name" value="RAS"/>
    <property type="match status" value="1"/>
</dbReference>
<protein>
    <recommendedName>
        <fullName evidence="12">Rho-related GTP-binding protein RhoE</fullName>
    </recommendedName>
</protein>
<evidence type="ECO:0000256" key="2">
    <source>
        <dbReference type="ARBA" id="ARBA00010142"/>
    </source>
</evidence>
<dbReference type="AlphaFoldDB" id="A0A8D3BR30"/>
<dbReference type="InterPro" id="IPR001806">
    <property type="entry name" value="Small_GTPase"/>
</dbReference>
<dbReference type="GeneTree" id="ENSGT00940000157541"/>
<dbReference type="PROSITE" id="PS51419">
    <property type="entry name" value="RAB"/>
    <property type="match status" value="1"/>
</dbReference>
<evidence type="ECO:0000256" key="6">
    <source>
        <dbReference type="ARBA" id="ARBA00023136"/>
    </source>
</evidence>
<evidence type="ECO:0000256" key="5">
    <source>
        <dbReference type="ARBA" id="ARBA00023134"/>
    </source>
</evidence>
<feature type="region of interest" description="Disordered" evidence="9">
    <location>
        <begin position="1"/>
        <end position="28"/>
    </location>
</feature>
<proteinExistence type="inferred from homology"/>
<organism evidence="10 11">
    <name type="scientific">Scophthalmus maximus</name>
    <name type="common">Turbot</name>
    <name type="synonym">Psetta maxima</name>
    <dbReference type="NCBI Taxonomy" id="52904"/>
    <lineage>
        <taxon>Eukaryota</taxon>
        <taxon>Metazoa</taxon>
        <taxon>Chordata</taxon>
        <taxon>Craniata</taxon>
        <taxon>Vertebrata</taxon>
        <taxon>Euteleostomi</taxon>
        <taxon>Actinopterygii</taxon>
        <taxon>Neopterygii</taxon>
        <taxon>Teleostei</taxon>
        <taxon>Neoteleostei</taxon>
        <taxon>Acanthomorphata</taxon>
        <taxon>Carangaria</taxon>
        <taxon>Pleuronectiformes</taxon>
        <taxon>Pleuronectoidei</taxon>
        <taxon>Scophthalmidae</taxon>
        <taxon>Scophthalmus</taxon>
    </lineage>
</organism>
<keyword evidence="4" id="KW-0547">Nucleotide-binding</keyword>
<sequence length="271" mass="30071">MRTDKESVPSDRAPPPALLLEEEGPGHRTDLCPVGGSEARPAARGHLAGVGMDVRWKMVAVGDSQCGKSALLNVFAKDRFPESYVPTVFENYTATFDLDVQRAELRLWDTSGSSFYDNVRPLSYPDADAVLICFDISRPETLDNVLKKWRGEVEKFCPNSKMLLVGCKSDLRTDLFTRSQSRHTAVSYDQGSITAKQLNTPYLECSSLQSESSVKDIFHVATLACVNKNNKSTKRRKSSRATKSMSHSGRDMSPVVSTHYHQTKAKTCVVM</sequence>
<dbReference type="SMART" id="SM00174">
    <property type="entry name" value="RHO"/>
    <property type="match status" value="1"/>
</dbReference>
<dbReference type="SMART" id="SM00175">
    <property type="entry name" value="RAB"/>
    <property type="match status" value="1"/>
</dbReference>
<reference evidence="10" key="1">
    <citation type="submission" date="2023-05" db="EMBL/GenBank/DDBJ databases">
        <title>High-quality long-read genome of Scophthalmus maximus.</title>
        <authorList>
            <person name="Lien S."/>
            <person name="Martinez P."/>
        </authorList>
    </citation>
    <scope>NUCLEOTIDE SEQUENCE [LARGE SCALE GENOMIC DNA]</scope>
</reference>
<reference evidence="10" key="2">
    <citation type="submission" date="2025-08" db="UniProtKB">
        <authorList>
            <consortium name="Ensembl"/>
        </authorList>
    </citation>
    <scope>IDENTIFICATION</scope>
</reference>
<dbReference type="InterPro" id="IPR027417">
    <property type="entry name" value="P-loop_NTPase"/>
</dbReference>
<dbReference type="Ensembl" id="ENSSMAT00000064256.1">
    <property type="protein sequence ID" value="ENSSMAP00000037488.1"/>
    <property type="gene ID" value="ENSSMAG00000017442.2"/>
</dbReference>
<dbReference type="PROSITE" id="PS51420">
    <property type="entry name" value="RHO"/>
    <property type="match status" value="1"/>
</dbReference>
<name>A0A8D3BR30_SCOMX</name>
<dbReference type="GO" id="GO:0007264">
    <property type="term" value="P:small GTPase-mediated signal transduction"/>
    <property type="evidence" value="ECO:0007669"/>
    <property type="project" value="InterPro"/>
</dbReference>
<dbReference type="SUPFAM" id="SSF52540">
    <property type="entry name" value="P-loop containing nucleoside triphosphate hydrolases"/>
    <property type="match status" value="1"/>
</dbReference>
<accession>A0A8D3BR30</accession>
<dbReference type="SMART" id="SM00173">
    <property type="entry name" value="RAS"/>
    <property type="match status" value="1"/>
</dbReference>
<dbReference type="InterPro" id="IPR005225">
    <property type="entry name" value="Small_GTP-bd"/>
</dbReference>
<evidence type="ECO:0000256" key="3">
    <source>
        <dbReference type="ARBA" id="ARBA00022481"/>
    </source>
</evidence>
<evidence type="ECO:0008006" key="12">
    <source>
        <dbReference type="Google" id="ProtNLM"/>
    </source>
</evidence>
<dbReference type="GO" id="GO:0012505">
    <property type="term" value="C:endomembrane system"/>
    <property type="evidence" value="ECO:0007669"/>
    <property type="project" value="UniProtKB-SubCell"/>
</dbReference>
<comment type="subcellular location">
    <subcellularLocation>
        <location evidence="1">Endomembrane system</location>
    </subcellularLocation>
</comment>
<evidence type="ECO:0000256" key="7">
    <source>
        <dbReference type="ARBA" id="ARBA00023288"/>
    </source>
</evidence>
<keyword evidence="6" id="KW-0472">Membrane</keyword>
<keyword evidence="8" id="KW-0636">Prenylation</keyword>
<feature type="compositionally biased region" description="Basic residues" evidence="9">
    <location>
        <begin position="231"/>
        <end position="240"/>
    </location>
</feature>
<dbReference type="GO" id="GO:0005525">
    <property type="term" value="F:GTP binding"/>
    <property type="evidence" value="ECO:0007669"/>
    <property type="project" value="UniProtKB-KW"/>
</dbReference>
<gene>
    <name evidence="10" type="primary">LOC118283153</name>
</gene>
<evidence type="ECO:0000313" key="10">
    <source>
        <dbReference type="Ensembl" id="ENSSMAP00000037488.1"/>
    </source>
</evidence>
<feature type="region of interest" description="Disordered" evidence="9">
    <location>
        <begin position="229"/>
        <end position="257"/>
    </location>
</feature>
<evidence type="ECO:0000313" key="11">
    <source>
        <dbReference type="Proteomes" id="UP000694558"/>
    </source>
</evidence>
<keyword evidence="7" id="KW-0449">Lipoprotein</keyword>
<dbReference type="PANTHER" id="PTHR24072">
    <property type="entry name" value="RHO FAMILY GTPASE"/>
    <property type="match status" value="1"/>
</dbReference>